<protein>
    <recommendedName>
        <fullName evidence="3">Lipoprotein</fullName>
    </recommendedName>
</protein>
<reference evidence="2" key="1">
    <citation type="journal article" date="2019" name="Int. J. Syst. Evol. Microbiol.">
        <title>The Global Catalogue of Microorganisms (GCM) 10K type strain sequencing project: providing services to taxonomists for standard genome sequencing and annotation.</title>
        <authorList>
            <consortium name="The Broad Institute Genomics Platform"/>
            <consortium name="The Broad Institute Genome Sequencing Center for Infectious Disease"/>
            <person name="Wu L."/>
            <person name="Ma J."/>
        </authorList>
    </citation>
    <scope>NUCLEOTIDE SEQUENCE [LARGE SCALE GENOMIC DNA]</scope>
    <source>
        <strain evidence="2">CCM 7640</strain>
    </source>
</reference>
<dbReference type="RefSeq" id="WP_188434952.1">
    <property type="nucleotide sequence ID" value="NZ_BMCM01000001.1"/>
</dbReference>
<comment type="caution">
    <text evidence="1">The sequence shown here is derived from an EMBL/GenBank/DDBJ whole genome shotgun (WGS) entry which is preliminary data.</text>
</comment>
<evidence type="ECO:0000313" key="1">
    <source>
        <dbReference type="EMBL" id="GGD64761.1"/>
    </source>
</evidence>
<keyword evidence="2" id="KW-1185">Reference proteome</keyword>
<accession>A0ABQ1RDH9</accession>
<evidence type="ECO:0008006" key="3">
    <source>
        <dbReference type="Google" id="ProtNLM"/>
    </source>
</evidence>
<sequence length="212" mass="22251">MNGTVRLIMIVARRMLVLAVLGGVITATAGCSTSLMMPSLDDRLKGSLASMIESAQDDLWQFRGALATDPEGTLPGISFVSDARPAYGDPAFAVGEGAYTLLGVASSPDAATLTLATSAGASTGGGWFYESRNATVCFTLRFPTTESAIHTGPADCSDGQGHRLSDVENFFERHGDPIPFEELDVRATVTEADFQPLHCQCYSGSECDCPGG</sequence>
<gene>
    <name evidence="1" type="ORF">GCM10007269_04950</name>
</gene>
<proteinExistence type="predicted"/>
<evidence type="ECO:0000313" key="2">
    <source>
        <dbReference type="Proteomes" id="UP000629365"/>
    </source>
</evidence>
<dbReference type="Proteomes" id="UP000629365">
    <property type="component" value="Unassembled WGS sequence"/>
</dbReference>
<organism evidence="1 2">
    <name type="scientific">Microbacterium murale</name>
    <dbReference type="NCBI Taxonomy" id="1081040"/>
    <lineage>
        <taxon>Bacteria</taxon>
        <taxon>Bacillati</taxon>
        <taxon>Actinomycetota</taxon>
        <taxon>Actinomycetes</taxon>
        <taxon>Micrococcales</taxon>
        <taxon>Microbacteriaceae</taxon>
        <taxon>Microbacterium</taxon>
    </lineage>
</organism>
<dbReference type="PROSITE" id="PS51257">
    <property type="entry name" value="PROKAR_LIPOPROTEIN"/>
    <property type="match status" value="1"/>
</dbReference>
<dbReference type="EMBL" id="BMCM01000001">
    <property type="protein sequence ID" value="GGD64761.1"/>
    <property type="molecule type" value="Genomic_DNA"/>
</dbReference>
<name>A0ABQ1RDH9_9MICO</name>